<dbReference type="EMBL" id="JBHUCO010000013">
    <property type="protein sequence ID" value="MFD1518587.1"/>
    <property type="molecule type" value="Genomic_DNA"/>
</dbReference>
<feature type="domain" description="Peptidase M20 dimerisation" evidence="4">
    <location>
        <begin position="204"/>
        <end position="355"/>
    </location>
</feature>
<name>A0ABW4EUI7_9PSEU</name>
<dbReference type="SUPFAM" id="SSF53187">
    <property type="entry name" value="Zn-dependent exopeptidases"/>
    <property type="match status" value="1"/>
</dbReference>
<dbReference type="PANTHER" id="PTHR43270">
    <property type="entry name" value="BETA-ALA-HIS DIPEPTIDASE"/>
    <property type="match status" value="1"/>
</dbReference>
<evidence type="ECO:0000259" key="4">
    <source>
        <dbReference type="Pfam" id="PF07687"/>
    </source>
</evidence>
<comment type="caution">
    <text evidence="5">The sequence shown here is derived from an EMBL/GenBank/DDBJ whole genome shotgun (WGS) entry which is preliminary data.</text>
</comment>
<gene>
    <name evidence="5" type="ORF">ACFSJD_13895</name>
</gene>
<dbReference type="InterPro" id="IPR002933">
    <property type="entry name" value="Peptidase_M20"/>
</dbReference>
<keyword evidence="2" id="KW-0479">Metal-binding</keyword>
<keyword evidence="3" id="KW-0378">Hydrolase</keyword>
<evidence type="ECO:0000256" key="1">
    <source>
        <dbReference type="ARBA" id="ARBA00022670"/>
    </source>
</evidence>
<sequence>MNRGDVVENSATYVDSGAFLADLRRRVALPTESQDHNSLPVLQSYLSGEMSSALERLGAVCSILENPVPGGGPFLIAHRHEDDSLPTVLVYGHGDVVLGQPERWRCGLSPWEIVVEGDRWYGRGTADNKGQHTINIAALDHVMAARGGRLGFNLKVLIETGEESGSPGLREMCEQRADDLAADLLLASDGPRLAAERPTVFLGSRGQVAFTLSLDLREDTYHSGNWGGLLRNPATVLANALASMVDGRGVITVPELRAPEIPDAVRAALADVSPGGGPTDPDIDDGWGEPGLTPAERVMAANSLEVLAFVSGTPDAPVNAIPATARAHCQLRFVVGTPWQELERIVREHLDTQGYPMVQVRVDSTMAATRLSPDDPWVRWAVASIEQSTQKVPVILPNLGGSLPNDVFADVIGMPTVWVPHSYPACAQHGPDEHLLASVAREGMQMMCGLFWDLGELGSTRPGAPVEIGLR</sequence>
<protein>
    <submittedName>
        <fullName evidence="5">M20 family metallopeptidase</fullName>
    </submittedName>
</protein>
<accession>A0ABW4EUI7</accession>
<evidence type="ECO:0000313" key="5">
    <source>
        <dbReference type="EMBL" id="MFD1518587.1"/>
    </source>
</evidence>
<reference evidence="6" key="1">
    <citation type="journal article" date="2019" name="Int. J. Syst. Evol. Microbiol.">
        <title>The Global Catalogue of Microorganisms (GCM) 10K type strain sequencing project: providing services to taxonomists for standard genome sequencing and annotation.</title>
        <authorList>
            <consortium name="The Broad Institute Genomics Platform"/>
            <consortium name="The Broad Institute Genome Sequencing Center for Infectious Disease"/>
            <person name="Wu L."/>
            <person name="Ma J."/>
        </authorList>
    </citation>
    <scope>NUCLEOTIDE SEQUENCE [LARGE SCALE GENOMIC DNA]</scope>
    <source>
        <strain evidence="6">CCM 7043</strain>
    </source>
</reference>
<dbReference type="InterPro" id="IPR051458">
    <property type="entry name" value="Cyt/Met_Dipeptidase"/>
</dbReference>
<dbReference type="PANTHER" id="PTHR43270:SF12">
    <property type="entry name" value="SUCCINYL-DIAMINOPIMELATE DESUCCINYLASE"/>
    <property type="match status" value="1"/>
</dbReference>
<dbReference type="Pfam" id="PF01546">
    <property type="entry name" value="Peptidase_M20"/>
    <property type="match status" value="1"/>
</dbReference>
<dbReference type="Pfam" id="PF07687">
    <property type="entry name" value="M20_dimer"/>
    <property type="match status" value="1"/>
</dbReference>
<dbReference type="InterPro" id="IPR011650">
    <property type="entry name" value="Peptidase_M20_dimer"/>
</dbReference>
<dbReference type="Proteomes" id="UP001597114">
    <property type="component" value="Unassembled WGS sequence"/>
</dbReference>
<evidence type="ECO:0000313" key="6">
    <source>
        <dbReference type="Proteomes" id="UP001597114"/>
    </source>
</evidence>
<dbReference type="InterPro" id="IPR001261">
    <property type="entry name" value="ArgE/DapE_CS"/>
</dbReference>
<dbReference type="Gene3D" id="3.40.630.10">
    <property type="entry name" value="Zn peptidases"/>
    <property type="match status" value="1"/>
</dbReference>
<evidence type="ECO:0000256" key="2">
    <source>
        <dbReference type="ARBA" id="ARBA00022723"/>
    </source>
</evidence>
<dbReference type="NCBIfam" id="NF005478">
    <property type="entry name" value="PRK07079.1"/>
    <property type="match status" value="1"/>
</dbReference>
<keyword evidence="1" id="KW-0645">Protease</keyword>
<dbReference type="Gene3D" id="3.30.70.360">
    <property type="match status" value="1"/>
</dbReference>
<evidence type="ECO:0000256" key="3">
    <source>
        <dbReference type="ARBA" id="ARBA00022801"/>
    </source>
</evidence>
<keyword evidence="6" id="KW-1185">Reference proteome</keyword>
<proteinExistence type="predicted"/>
<organism evidence="5 6">
    <name type="scientific">Pseudonocardia yunnanensis</name>
    <dbReference type="NCBI Taxonomy" id="58107"/>
    <lineage>
        <taxon>Bacteria</taxon>
        <taxon>Bacillati</taxon>
        <taxon>Actinomycetota</taxon>
        <taxon>Actinomycetes</taxon>
        <taxon>Pseudonocardiales</taxon>
        <taxon>Pseudonocardiaceae</taxon>
        <taxon>Pseudonocardia</taxon>
    </lineage>
</organism>
<dbReference type="PROSITE" id="PS00758">
    <property type="entry name" value="ARGE_DAPE_CPG2_1"/>
    <property type="match status" value="1"/>
</dbReference>
<dbReference type="RefSeq" id="WP_344729533.1">
    <property type="nucleotide sequence ID" value="NZ_BAAAUS010000063.1"/>
</dbReference>